<dbReference type="AlphaFoldDB" id="X1K383"/>
<feature type="non-terminal residue" evidence="14">
    <location>
        <position position="1"/>
    </location>
</feature>
<keyword evidence="9" id="KW-0862">Zinc</keyword>
<keyword evidence="7" id="KW-0228">DNA excision</keyword>
<keyword evidence="6" id="KW-0227">DNA damage</keyword>
<dbReference type="GO" id="GO:0006281">
    <property type="term" value="P:DNA repair"/>
    <property type="evidence" value="ECO:0007669"/>
    <property type="project" value="UniProtKB-KW"/>
</dbReference>
<comment type="caution">
    <text evidence="14">The sequence shown here is derived from an EMBL/GenBank/DDBJ whole genome shotgun (WGS) entry which is preliminary data.</text>
</comment>
<keyword evidence="13" id="KW-0234">DNA repair</keyword>
<sequence length="201" mass="22662">DAEIPLGLFVVITGVSGSGKSTLIVDTLFRALAQKYYHSRYPPGKYKEILGLEYIDKVVNIDQSPIGRTPRSNPATYTSAWTPIRELFAQLSESKVRGYRPGRFSFNVPGGRCEQCEGDGVLRIEMHFLPNVYITCDACHGKRFNHETLDIKYRGKNISDILNMSVTQALDFFQNIPRIKRKFKLLDEVGLGYIKLGQPAT</sequence>
<evidence type="ECO:0000256" key="8">
    <source>
        <dbReference type="ARBA" id="ARBA00022771"/>
    </source>
</evidence>
<name>X1K383_9ZZZZ</name>
<evidence type="ECO:0000256" key="11">
    <source>
        <dbReference type="ARBA" id="ARBA00022881"/>
    </source>
</evidence>
<dbReference type="PANTHER" id="PTHR43152">
    <property type="entry name" value="UVRABC SYSTEM PROTEIN A"/>
    <property type="match status" value="1"/>
</dbReference>
<evidence type="ECO:0000256" key="2">
    <source>
        <dbReference type="ARBA" id="ARBA00022490"/>
    </source>
</evidence>
<evidence type="ECO:0000256" key="5">
    <source>
        <dbReference type="ARBA" id="ARBA00022741"/>
    </source>
</evidence>
<proteinExistence type="predicted"/>
<evidence type="ECO:0000256" key="10">
    <source>
        <dbReference type="ARBA" id="ARBA00022840"/>
    </source>
</evidence>
<dbReference type="SUPFAM" id="SSF52540">
    <property type="entry name" value="P-loop containing nucleoside triphosphate hydrolases"/>
    <property type="match status" value="1"/>
</dbReference>
<keyword evidence="5" id="KW-0547">Nucleotide-binding</keyword>
<evidence type="ECO:0008006" key="15">
    <source>
        <dbReference type="Google" id="ProtNLM"/>
    </source>
</evidence>
<dbReference type="GO" id="GO:0005737">
    <property type="term" value="C:cytoplasm"/>
    <property type="evidence" value="ECO:0007669"/>
    <property type="project" value="UniProtKB-SubCell"/>
</dbReference>
<evidence type="ECO:0000256" key="13">
    <source>
        <dbReference type="ARBA" id="ARBA00023204"/>
    </source>
</evidence>
<keyword evidence="3" id="KW-0479">Metal-binding</keyword>
<evidence type="ECO:0000256" key="4">
    <source>
        <dbReference type="ARBA" id="ARBA00022737"/>
    </source>
</evidence>
<gene>
    <name evidence="14" type="ORF">S03H2_65722</name>
</gene>
<keyword evidence="11" id="KW-0267">Excision nuclease</keyword>
<dbReference type="GO" id="GO:0008270">
    <property type="term" value="F:zinc ion binding"/>
    <property type="evidence" value="ECO:0007669"/>
    <property type="project" value="UniProtKB-KW"/>
</dbReference>
<dbReference type="Gene3D" id="1.20.1580.10">
    <property type="entry name" value="ABC transporter ATPase like domain"/>
    <property type="match status" value="1"/>
</dbReference>
<evidence type="ECO:0000313" key="14">
    <source>
        <dbReference type="EMBL" id="GAH76518.1"/>
    </source>
</evidence>
<dbReference type="EMBL" id="BARU01042830">
    <property type="protein sequence ID" value="GAH76518.1"/>
    <property type="molecule type" value="Genomic_DNA"/>
</dbReference>
<keyword evidence="10" id="KW-0067">ATP-binding</keyword>
<keyword evidence="2" id="KW-0963">Cytoplasm</keyword>
<keyword evidence="8" id="KW-0863">Zinc-finger</keyword>
<dbReference type="FunFam" id="1.20.1580.10:FF:000002">
    <property type="entry name" value="UvrABC system protein A"/>
    <property type="match status" value="1"/>
</dbReference>
<keyword evidence="4" id="KW-0677">Repeat</keyword>
<evidence type="ECO:0000256" key="3">
    <source>
        <dbReference type="ARBA" id="ARBA00022723"/>
    </source>
</evidence>
<evidence type="ECO:0000256" key="12">
    <source>
        <dbReference type="ARBA" id="ARBA00023125"/>
    </source>
</evidence>
<dbReference type="Gene3D" id="3.40.50.300">
    <property type="entry name" value="P-loop containing nucleotide triphosphate hydrolases"/>
    <property type="match status" value="1"/>
</dbReference>
<evidence type="ECO:0000256" key="1">
    <source>
        <dbReference type="ARBA" id="ARBA00004496"/>
    </source>
</evidence>
<accession>X1K383</accession>
<evidence type="ECO:0000256" key="6">
    <source>
        <dbReference type="ARBA" id="ARBA00022763"/>
    </source>
</evidence>
<evidence type="ECO:0000256" key="9">
    <source>
        <dbReference type="ARBA" id="ARBA00022833"/>
    </source>
</evidence>
<dbReference type="GO" id="GO:0005524">
    <property type="term" value="F:ATP binding"/>
    <property type="evidence" value="ECO:0007669"/>
    <property type="project" value="UniProtKB-KW"/>
</dbReference>
<reference evidence="14" key="1">
    <citation type="journal article" date="2014" name="Front. Microbiol.">
        <title>High frequency of phylogenetically diverse reductive dehalogenase-homologous genes in deep subseafloor sedimentary metagenomes.</title>
        <authorList>
            <person name="Kawai M."/>
            <person name="Futagami T."/>
            <person name="Toyoda A."/>
            <person name="Takaki Y."/>
            <person name="Nishi S."/>
            <person name="Hori S."/>
            <person name="Arai W."/>
            <person name="Tsubouchi T."/>
            <person name="Morono Y."/>
            <person name="Uchiyama I."/>
            <person name="Ito T."/>
            <person name="Fujiyama A."/>
            <person name="Inagaki F."/>
            <person name="Takami H."/>
        </authorList>
    </citation>
    <scope>NUCLEOTIDE SEQUENCE</scope>
    <source>
        <strain evidence="14">Expedition CK06-06</strain>
    </source>
</reference>
<dbReference type="GO" id="GO:0003677">
    <property type="term" value="F:DNA binding"/>
    <property type="evidence" value="ECO:0007669"/>
    <property type="project" value="UniProtKB-KW"/>
</dbReference>
<evidence type="ECO:0000256" key="7">
    <source>
        <dbReference type="ARBA" id="ARBA00022769"/>
    </source>
</evidence>
<keyword evidence="12" id="KW-0238">DNA-binding</keyword>
<comment type="subcellular location">
    <subcellularLocation>
        <location evidence="1">Cytoplasm</location>
    </subcellularLocation>
</comment>
<protein>
    <recommendedName>
        <fullName evidence="15">UvrA DNA-binding domain-containing protein</fullName>
    </recommendedName>
</protein>
<dbReference type="PANTHER" id="PTHR43152:SF3">
    <property type="entry name" value="UVRABC SYSTEM PROTEIN A"/>
    <property type="match status" value="1"/>
</dbReference>
<dbReference type="InterPro" id="IPR027417">
    <property type="entry name" value="P-loop_NTPase"/>
</dbReference>
<dbReference type="GO" id="GO:0004518">
    <property type="term" value="F:nuclease activity"/>
    <property type="evidence" value="ECO:0007669"/>
    <property type="project" value="UniProtKB-KW"/>
</dbReference>
<organism evidence="14">
    <name type="scientific">marine sediment metagenome</name>
    <dbReference type="NCBI Taxonomy" id="412755"/>
    <lineage>
        <taxon>unclassified sequences</taxon>
        <taxon>metagenomes</taxon>
        <taxon>ecological metagenomes</taxon>
    </lineage>
</organism>
<feature type="non-terminal residue" evidence="14">
    <location>
        <position position="201"/>
    </location>
</feature>